<evidence type="ECO:0000256" key="12">
    <source>
        <dbReference type="ARBA" id="ARBA00079296"/>
    </source>
</evidence>
<sequence length="221" mass="25027">MMIRSLFCVAGRFTQVIRPCQLPVRCYAVQVQRPAPDFCGTAVVNGDFKQIKLNDFRGRYLVLFFYPTDFTFVCPTEIIAFSDRMKEFEEAGAAVVGCSTDSQFSHLAWINKPRKEGGLGGVRFPLLSDIHKQISRDYGVLLEGRGVPLRGLFVINPEGIVRQITINDMRVGRSIDEVLRLVRAFRYTDENGEVCPANWVPNGPTIKPDLKKAKEYFEKVN</sequence>
<evidence type="ECO:0000256" key="9">
    <source>
        <dbReference type="ARBA" id="ARBA00032077"/>
    </source>
</evidence>
<evidence type="ECO:0000256" key="2">
    <source>
        <dbReference type="ARBA" id="ARBA00013017"/>
    </source>
</evidence>
<keyword evidence="7" id="KW-1015">Disulfide bond</keyword>
<dbReference type="SUPFAM" id="SSF52833">
    <property type="entry name" value="Thioredoxin-like"/>
    <property type="match status" value="1"/>
</dbReference>
<dbReference type="PROSITE" id="PS51352">
    <property type="entry name" value="THIOREDOXIN_2"/>
    <property type="match status" value="1"/>
</dbReference>
<dbReference type="Pfam" id="PF00578">
    <property type="entry name" value="AhpC-TSA"/>
    <property type="match status" value="1"/>
</dbReference>
<evidence type="ECO:0000259" key="15">
    <source>
        <dbReference type="PROSITE" id="PS51352"/>
    </source>
</evidence>
<evidence type="ECO:0000256" key="8">
    <source>
        <dbReference type="ARBA" id="ARBA00023284"/>
    </source>
</evidence>
<dbReference type="InterPro" id="IPR036249">
    <property type="entry name" value="Thioredoxin-like_sf"/>
</dbReference>
<dbReference type="Proteomes" id="UP001497525">
    <property type="component" value="Unassembled WGS sequence"/>
</dbReference>
<name>A0AAV2T4W4_CALDB</name>
<dbReference type="InterPro" id="IPR013766">
    <property type="entry name" value="Thioredoxin_domain"/>
</dbReference>
<comment type="function">
    <text evidence="13">Thiol-specific peroxidase that catalyzes the reduction of hydrogen peroxide and organic hydroperoxides to water and alcohols, respectively.</text>
</comment>
<dbReference type="InterPro" id="IPR050217">
    <property type="entry name" value="Peroxiredoxin"/>
</dbReference>
<feature type="domain" description="Thioredoxin" evidence="15">
    <location>
        <begin position="29"/>
        <end position="187"/>
    </location>
</feature>
<dbReference type="GO" id="GO:0005829">
    <property type="term" value="C:cytosol"/>
    <property type="evidence" value="ECO:0007669"/>
    <property type="project" value="TreeGrafter"/>
</dbReference>
<keyword evidence="6 13" id="KW-0560">Oxidoreductase</keyword>
<dbReference type="GO" id="GO:0033554">
    <property type="term" value="P:cellular response to stress"/>
    <property type="evidence" value="ECO:0007669"/>
    <property type="project" value="TreeGrafter"/>
</dbReference>
<dbReference type="GO" id="GO:0045454">
    <property type="term" value="P:cell redox homeostasis"/>
    <property type="evidence" value="ECO:0007669"/>
    <property type="project" value="TreeGrafter"/>
</dbReference>
<evidence type="ECO:0000256" key="7">
    <source>
        <dbReference type="ARBA" id="ARBA00023157"/>
    </source>
</evidence>
<evidence type="ECO:0000256" key="13">
    <source>
        <dbReference type="PIRNR" id="PIRNR000239"/>
    </source>
</evidence>
<dbReference type="Pfam" id="PF10417">
    <property type="entry name" value="1-cysPrx_C"/>
    <property type="match status" value="1"/>
</dbReference>
<dbReference type="GO" id="GO:0005739">
    <property type="term" value="C:mitochondrion"/>
    <property type="evidence" value="ECO:0007669"/>
    <property type="project" value="TreeGrafter"/>
</dbReference>
<organism evidence="16 17">
    <name type="scientific">Calicophoron daubneyi</name>
    <name type="common">Rumen fluke</name>
    <name type="synonym">Paramphistomum daubneyi</name>
    <dbReference type="NCBI Taxonomy" id="300641"/>
    <lineage>
        <taxon>Eukaryota</taxon>
        <taxon>Metazoa</taxon>
        <taxon>Spiralia</taxon>
        <taxon>Lophotrochozoa</taxon>
        <taxon>Platyhelminthes</taxon>
        <taxon>Trematoda</taxon>
        <taxon>Digenea</taxon>
        <taxon>Plagiorchiida</taxon>
        <taxon>Pronocephalata</taxon>
        <taxon>Paramphistomoidea</taxon>
        <taxon>Paramphistomidae</taxon>
        <taxon>Calicophoron</taxon>
    </lineage>
</organism>
<keyword evidence="8 13" id="KW-0676">Redox-active center</keyword>
<dbReference type="Gene3D" id="3.40.30.10">
    <property type="entry name" value="Glutaredoxin"/>
    <property type="match status" value="1"/>
</dbReference>
<dbReference type="PANTHER" id="PTHR10681">
    <property type="entry name" value="THIOREDOXIN PEROXIDASE"/>
    <property type="match status" value="1"/>
</dbReference>
<dbReference type="PIRSF" id="PIRSF000239">
    <property type="entry name" value="AHPC"/>
    <property type="match status" value="1"/>
</dbReference>
<dbReference type="GO" id="GO:0042744">
    <property type="term" value="P:hydrogen peroxide catabolic process"/>
    <property type="evidence" value="ECO:0007669"/>
    <property type="project" value="TreeGrafter"/>
</dbReference>
<evidence type="ECO:0000256" key="4">
    <source>
        <dbReference type="ARBA" id="ARBA00022559"/>
    </source>
</evidence>
<dbReference type="InterPro" id="IPR024706">
    <property type="entry name" value="Peroxiredoxin_AhpC-typ"/>
</dbReference>
<evidence type="ECO:0000256" key="14">
    <source>
        <dbReference type="PIRSR" id="PIRSR000239-1"/>
    </source>
</evidence>
<evidence type="ECO:0000256" key="1">
    <source>
        <dbReference type="ARBA" id="ARBA00009796"/>
    </source>
</evidence>
<protein>
    <recommendedName>
        <fullName evidence="3">Thioredoxin peroxidase</fullName>
        <ecNumber evidence="2">1.11.1.24</ecNumber>
    </recommendedName>
    <alternativeName>
        <fullName evidence="9">Peroxiredoxin</fullName>
    </alternativeName>
    <alternativeName>
        <fullName evidence="11">Thioredoxin-dependent peroxide reductase</fullName>
    </alternativeName>
    <alternativeName>
        <fullName evidence="12">Thioredoxin-dependent peroxiredoxin</fullName>
    </alternativeName>
</protein>
<comment type="caution">
    <text evidence="16">The sequence shown here is derived from an EMBL/GenBank/DDBJ whole genome shotgun (WGS) entry which is preliminary data.</text>
</comment>
<dbReference type="InterPro" id="IPR019479">
    <property type="entry name" value="Peroxiredoxin_C"/>
</dbReference>
<dbReference type="EMBL" id="CAXLJL010000095">
    <property type="protein sequence ID" value="CAL5131478.1"/>
    <property type="molecule type" value="Genomic_DNA"/>
</dbReference>
<evidence type="ECO:0000256" key="11">
    <source>
        <dbReference type="ARBA" id="ARBA00078288"/>
    </source>
</evidence>
<dbReference type="EC" id="1.11.1.24" evidence="2"/>
<comment type="catalytic activity">
    <reaction evidence="10">
        <text>a hydroperoxide + [thioredoxin]-dithiol = an alcohol + [thioredoxin]-disulfide + H2O</text>
        <dbReference type="Rhea" id="RHEA:62620"/>
        <dbReference type="Rhea" id="RHEA-COMP:10698"/>
        <dbReference type="Rhea" id="RHEA-COMP:10700"/>
        <dbReference type="ChEBI" id="CHEBI:15377"/>
        <dbReference type="ChEBI" id="CHEBI:29950"/>
        <dbReference type="ChEBI" id="CHEBI:30879"/>
        <dbReference type="ChEBI" id="CHEBI:35924"/>
        <dbReference type="ChEBI" id="CHEBI:50058"/>
        <dbReference type="EC" id="1.11.1.24"/>
    </reaction>
</comment>
<evidence type="ECO:0000313" key="16">
    <source>
        <dbReference type="EMBL" id="CAL5131478.1"/>
    </source>
</evidence>
<dbReference type="InterPro" id="IPR000866">
    <property type="entry name" value="AhpC/TSA"/>
</dbReference>
<dbReference type="GO" id="GO:0006979">
    <property type="term" value="P:response to oxidative stress"/>
    <property type="evidence" value="ECO:0007669"/>
    <property type="project" value="TreeGrafter"/>
</dbReference>
<keyword evidence="5 13" id="KW-0049">Antioxidant</keyword>
<dbReference type="CDD" id="cd03015">
    <property type="entry name" value="PRX_Typ2cys"/>
    <property type="match status" value="1"/>
</dbReference>
<proteinExistence type="inferred from homology"/>
<keyword evidence="4 13" id="KW-0575">Peroxidase</keyword>
<feature type="active site" description="Cysteine sulfenic acid (-SOH) intermediate; for peroxidase activity" evidence="14">
    <location>
        <position position="74"/>
    </location>
</feature>
<dbReference type="FunFam" id="3.40.30.10:FF:000003">
    <property type="entry name" value="Peroxiredoxin 1"/>
    <property type="match status" value="1"/>
</dbReference>
<dbReference type="GO" id="GO:0008379">
    <property type="term" value="F:thioredoxin peroxidase activity"/>
    <property type="evidence" value="ECO:0007669"/>
    <property type="project" value="TreeGrafter"/>
</dbReference>
<evidence type="ECO:0000256" key="5">
    <source>
        <dbReference type="ARBA" id="ARBA00022862"/>
    </source>
</evidence>
<evidence type="ECO:0000313" key="17">
    <source>
        <dbReference type="Proteomes" id="UP001497525"/>
    </source>
</evidence>
<evidence type="ECO:0000256" key="6">
    <source>
        <dbReference type="ARBA" id="ARBA00023002"/>
    </source>
</evidence>
<dbReference type="PANTHER" id="PTHR10681:SF128">
    <property type="entry name" value="THIOREDOXIN-DEPENDENT PEROXIDE REDUCTASE, MITOCHONDRIAL"/>
    <property type="match status" value="1"/>
</dbReference>
<accession>A0AAV2T4W4</accession>
<comment type="similarity">
    <text evidence="1">Belongs to the peroxiredoxin family. AhpC/Prx1 subfamily.</text>
</comment>
<gene>
    <name evidence="16" type="ORF">CDAUBV1_LOCUS3900</name>
</gene>
<evidence type="ECO:0000256" key="10">
    <source>
        <dbReference type="ARBA" id="ARBA00049091"/>
    </source>
</evidence>
<dbReference type="AlphaFoldDB" id="A0AAV2T4W4"/>
<evidence type="ECO:0000256" key="3">
    <source>
        <dbReference type="ARBA" id="ARBA00018824"/>
    </source>
</evidence>
<reference evidence="16" key="1">
    <citation type="submission" date="2024-06" db="EMBL/GenBank/DDBJ databases">
        <authorList>
            <person name="Liu X."/>
            <person name="Lenzi L."/>
            <person name="Haldenby T S."/>
            <person name="Uol C."/>
        </authorList>
    </citation>
    <scope>NUCLEOTIDE SEQUENCE</scope>
</reference>